<evidence type="ECO:0000256" key="1">
    <source>
        <dbReference type="SAM" id="MobiDB-lite"/>
    </source>
</evidence>
<dbReference type="InterPro" id="IPR013783">
    <property type="entry name" value="Ig-like_fold"/>
</dbReference>
<evidence type="ECO:0000256" key="2">
    <source>
        <dbReference type="SAM" id="Phobius"/>
    </source>
</evidence>
<feature type="chain" id="PRO_5046354344" description="Alpha-amylase" evidence="3">
    <location>
        <begin position="29"/>
        <end position="595"/>
    </location>
</feature>
<reference evidence="4 5" key="1">
    <citation type="submission" date="2023-11" db="EMBL/GenBank/DDBJ databases">
        <title>Lentzea sokolovensis, sp. nov., Lentzea kristufkii, sp. nov., and Lentzea miocenensis, sp. nov., rare actinobacteria from Sokolov Coal Basin, Miocene lacustrine sediment, Czech Republic.</title>
        <authorList>
            <person name="Lara A."/>
            <person name="Kotroba L."/>
            <person name="Nouioui I."/>
            <person name="Neumann-Schaal M."/>
            <person name="Mast Y."/>
            <person name="Chronakova A."/>
        </authorList>
    </citation>
    <scope>NUCLEOTIDE SEQUENCE [LARGE SCALE GENOMIC DNA]</scope>
    <source>
        <strain evidence="4 5">BCCO 10_0798</strain>
    </source>
</reference>
<feature type="compositionally biased region" description="Low complexity" evidence="1">
    <location>
        <begin position="48"/>
        <end position="67"/>
    </location>
</feature>
<keyword evidence="2" id="KW-0472">Membrane</keyword>
<feature type="compositionally biased region" description="Pro residues" evidence="1">
    <location>
        <begin position="523"/>
        <end position="551"/>
    </location>
</feature>
<feature type="signal peptide" evidence="3">
    <location>
        <begin position="1"/>
        <end position="28"/>
    </location>
</feature>
<dbReference type="RefSeq" id="WP_319986062.1">
    <property type="nucleotide sequence ID" value="NZ_JAXAVV010000011.1"/>
</dbReference>
<feature type="transmembrane region" description="Helical" evidence="2">
    <location>
        <begin position="565"/>
        <end position="583"/>
    </location>
</feature>
<evidence type="ECO:0000256" key="3">
    <source>
        <dbReference type="SAM" id="SignalP"/>
    </source>
</evidence>
<feature type="region of interest" description="Disordered" evidence="1">
    <location>
        <begin position="520"/>
        <end position="559"/>
    </location>
</feature>
<dbReference type="Proteomes" id="UP001271792">
    <property type="component" value="Unassembled WGS sequence"/>
</dbReference>
<feature type="region of interest" description="Disordered" evidence="1">
    <location>
        <begin position="29"/>
        <end position="96"/>
    </location>
</feature>
<gene>
    <name evidence="4" type="ORF">SK571_22540</name>
</gene>
<organism evidence="4 5">
    <name type="scientific">Lentzea kristufekii</name>
    <dbReference type="NCBI Taxonomy" id="3095430"/>
    <lineage>
        <taxon>Bacteria</taxon>
        <taxon>Bacillati</taxon>
        <taxon>Actinomycetota</taxon>
        <taxon>Actinomycetes</taxon>
        <taxon>Pseudonocardiales</taxon>
        <taxon>Pseudonocardiaceae</taxon>
        <taxon>Lentzea</taxon>
    </lineage>
</organism>
<proteinExistence type="predicted"/>
<protein>
    <recommendedName>
        <fullName evidence="6">Alpha-amylase</fullName>
    </recommendedName>
</protein>
<keyword evidence="2" id="KW-0812">Transmembrane</keyword>
<reference evidence="4 5" key="2">
    <citation type="submission" date="2023-11" db="EMBL/GenBank/DDBJ databases">
        <authorList>
            <person name="Lara A.C."/>
            <person name="Chronakova A."/>
        </authorList>
    </citation>
    <scope>NUCLEOTIDE SEQUENCE [LARGE SCALE GENOMIC DNA]</scope>
    <source>
        <strain evidence="4 5">BCCO 10_0798</strain>
    </source>
</reference>
<accession>A0ABU4TV35</accession>
<keyword evidence="3" id="KW-0732">Signal</keyword>
<sequence>MSRLLRSAAAGLLTAVLCLGMSTGPVLADGQAPTGPSGTVSPSPPETAPSETAPTETAPTETAPTETDPAEPGPTSSRTPEPTTTSSGSSAPVAPVVPAEPAAELADLRLRVWFDKSSYRADETIFVHAAVTNAGTATANKVVLSWTGNLDNSWWPPFDLYGVPIEPGQTVEGTTYGRLSTDAEAVRLVVTVRQFDGEPDADPGDNTVTVSVPVVIPRGSFRGTIYGDRDGDHVMDPGEALAGVGVHISGGSPHTDRTTTTDAYGVAVFRDLPAGSYYTFVNWYGSGWYVPSWGGTVDGVDDPDVLLRATPELSQDRLKASLAFPQASYRRGDIPRAVLSLHNTSTVLLTDLVADCDSADEGELTPGSRGATLRPGEKRDFVVTTAPIGDAEASTGYIRLYCMVSASGSSLTPGLTALARVPGGVAPRVAGSLVNLTHDPILGPPNGVALPGIKVYLRDQIDKKVVARAVTDANGLFSFYNVPAGPYHLGVVGPWRLYYGEEFVVRDGENGYPSHYVVVRPGPDQPDPDAVPPGGTPPGGGPPPDTAPPGGTPELAATGTGAARLALSGLLTLLIGAGLVLLARQGPNGPGSRRT</sequence>
<evidence type="ECO:0000313" key="5">
    <source>
        <dbReference type="Proteomes" id="UP001271792"/>
    </source>
</evidence>
<dbReference type="SUPFAM" id="SSF117074">
    <property type="entry name" value="Hypothetical protein PA1324"/>
    <property type="match status" value="1"/>
</dbReference>
<dbReference type="SUPFAM" id="SSF49478">
    <property type="entry name" value="Cna protein B-type domain"/>
    <property type="match status" value="1"/>
</dbReference>
<name>A0ABU4TV35_9PSEU</name>
<evidence type="ECO:0008006" key="6">
    <source>
        <dbReference type="Google" id="ProtNLM"/>
    </source>
</evidence>
<comment type="caution">
    <text evidence="4">The sequence shown here is derived from an EMBL/GenBank/DDBJ whole genome shotgun (WGS) entry which is preliminary data.</text>
</comment>
<keyword evidence="2" id="KW-1133">Transmembrane helix</keyword>
<dbReference type="Gene3D" id="2.60.40.10">
    <property type="entry name" value="Immunoglobulins"/>
    <property type="match status" value="3"/>
</dbReference>
<dbReference type="EMBL" id="JAXAVV010000011">
    <property type="protein sequence ID" value="MDX8052174.1"/>
    <property type="molecule type" value="Genomic_DNA"/>
</dbReference>
<evidence type="ECO:0000313" key="4">
    <source>
        <dbReference type="EMBL" id="MDX8052174.1"/>
    </source>
</evidence>
<feature type="compositionally biased region" description="Low complexity" evidence="1">
    <location>
        <begin position="73"/>
        <end position="96"/>
    </location>
</feature>
<keyword evidence="5" id="KW-1185">Reference proteome</keyword>